<dbReference type="Pfam" id="PF13855">
    <property type="entry name" value="LRR_8"/>
    <property type="match status" value="1"/>
</dbReference>
<keyword evidence="3" id="KW-0433">Leucine-rich repeat</keyword>
<comment type="similarity">
    <text evidence="11">Belongs to the G-protein coupled receptor 1 family.</text>
</comment>
<evidence type="ECO:0000256" key="12">
    <source>
        <dbReference type="SAM" id="Phobius"/>
    </source>
</evidence>
<dbReference type="AlphaFoldDB" id="A0AAD9MLT0"/>
<feature type="transmembrane region" description="Helical" evidence="12">
    <location>
        <begin position="184"/>
        <end position="203"/>
    </location>
</feature>
<evidence type="ECO:0000259" key="13">
    <source>
        <dbReference type="PROSITE" id="PS50262"/>
    </source>
</evidence>
<keyword evidence="2" id="KW-1003">Cell membrane</keyword>
<keyword evidence="8 12" id="KW-0472">Membrane</keyword>
<accession>A0AAD9MLT0</accession>
<evidence type="ECO:0000256" key="10">
    <source>
        <dbReference type="ARBA" id="ARBA00023224"/>
    </source>
</evidence>
<dbReference type="Proteomes" id="UP001208570">
    <property type="component" value="Unassembled WGS sequence"/>
</dbReference>
<dbReference type="PRINTS" id="PR00237">
    <property type="entry name" value="GPCRRHODOPSN"/>
</dbReference>
<comment type="subcellular location">
    <subcellularLocation>
        <location evidence="1">Cell membrane</location>
        <topology evidence="1">Multi-pass membrane protein</topology>
    </subcellularLocation>
</comment>
<keyword evidence="5" id="KW-0677">Repeat</keyword>
<name>A0AAD9MLT0_9ANNE</name>
<comment type="caution">
    <text evidence="14">The sequence shown here is derived from an EMBL/GenBank/DDBJ whole genome shotgun (WGS) entry which is preliminary data.</text>
</comment>
<feature type="transmembrane region" description="Helical" evidence="12">
    <location>
        <begin position="132"/>
        <end position="164"/>
    </location>
</feature>
<keyword evidence="9 11" id="KW-0675">Receptor</keyword>
<keyword evidence="10 11" id="KW-0807">Transducer</keyword>
<feature type="transmembrane region" description="Helical" evidence="12">
    <location>
        <begin position="314"/>
        <end position="340"/>
    </location>
</feature>
<dbReference type="PROSITE" id="PS51450">
    <property type="entry name" value="LRR"/>
    <property type="match status" value="1"/>
</dbReference>
<evidence type="ECO:0000256" key="5">
    <source>
        <dbReference type="ARBA" id="ARBA00022737"/>
    </source>
</evidence>
<evidence type="ECO:0000313" key="14">
    <source>
        <dbReference type="EMBL" id="KAK2138865.1"/>
    </source>
</evidence>
<dbReference type="InterPro" id="IPR000276">
    <property type="entry name" value="GPCR_Rhodpsn"/>
</dbReference>
<dbReference type="GO" id="GO:0005886">
    <property type="term" value="C:plasma membrane"/>
    <property type="evidence" value="ECO:0007669"/>
    <property type="project" value="UniProtKB-SubCell"/>
</dbReference>
<evidence type="ECO:0000256" key="3">
    <source>
        <dbReference type="ARBA" id="ARBA00022614"/>
    </source>
</evidence>
<dbReference type="PROSITE" id="PS50262">
    <property type="entry name" value="G_PROTEIN_RECEP_F1_2"/>
    <property type="match status" value="1"/>
</dbReference>
<feature type="transmembrane region" description="Helical" evidence="12">
    <location>
        <begin position="281"/>
        <end position="302"/>
    </location>
</feature>
<feature type="transmembrane region" description="Helical" evidence="12">
    <location>
        <begin position="93"/>
        <end position="120"/>
    </location>
</feature>
<dbReference type="EMBL" id="JAODUP010002289">
    <property type="protein sequence ID" value="KAK2138865.1"/>
    <property type="molecule type" value="Genomic_DNA"/>
</dbReference>
<reference evidence="14" key="1">
    <citation type="journal article" date="2023" name="Mol. Biol. Evol.">
        <title>Third-Generation Sequencing Reveals the Adaptive Role of the Epigenome in Three Deep-Sea Polychaetes.</title>
        <authorList>
            <person name="Perez M."/>
            <person name="Aroh O."/>
            <person name="Sun Y."/>
            <person name="Lan Y."/>
            <person name="Juniper S.K."/>
            <person name="Young C.R."/>
            <person name="Angers B."/>
            <person name="Qian P.Y."/>
        </authorList>
    </citation>
    <scope>NUCLEOTIDE SEQUENCE</scope>
    <source>
        <strain evidence="14">P08H-3</strain>
    </source>
</reference>
<protein>
    <recommendedName>
        <fullName evidence="13">G-protein coupled receptors family 1 profile domain-containing protein</fullName>
    </recommendedName>
</protein>
<dbReference type="PANTHER" id="PTHR24372">
    <property type="entry name" value="GLYCOPROTEIN HORMONE RECEPTOR"/>
    <property type="match status" value="1"/>
</dbReference>
<keyword evidence="15" id="KW-1185">Reference proteome</keyword>
<dbReference type="GO" id="GO:0007189">
    <property type="term" value="P:adenylate cyclase-activating G protein-coupled receptor signaling pathway"/>
    <property type="evidence" value="ECO:0007669"/>
    <property type="project" value="TreeGrafter"/>
</dbReference>
<dbReference type="PROSITE" id="PS00237">
    <property type="entry name" value="G_PROTEIN_RECEP_F1_1"/>
    <property type="match status" value="1"/>
</dbReference>
<dbReference type="InterPro" id="IPR032675">
    <property type="entry name" value="LRR_dom_sf"/>
</dbReference>
<organism evidence="14 15">
    <name type="scientific">Paralvinella palmiformis</name>
    <dbReference type="NCBI Taxonomy" id="53620"/>
    <lineage>
        <taxon>Eukaryota</taxon>
        <taxon>Metazoa</taxon>
        <taxon>Spiralia</taxon>
        <taxon>Lophotrochozoa</taxon>
        <taxon>Annelida</taxon>
        <taxon>Polychaeta</taxon>
        <taxon>Sedentaria</taxon>
        <taxon>Canalipalpata</taxon>
        <taxon>Terebellida</taxon>
        <taxon>Terebelliformia</taxon>
        <taxon>Alvinellidae</taxon>
        <taxon>Paralvinella</taxon>
    </lineage>
</organism>
<evidence type="ECO:0000256" key="8">
    <source>
        <dbReference type="ARBA" id="ARBA00023136"/>
    </source>
</evidence>
<sequence length="378" mass="43563">MIVTRVRFLAHNNISHVDNDALEPTKRLVELDLQDNKLRGLPPDTFQYNSKLTKLYFKEHRYCRYAPMADQCLPKEDGISSMTNLLQHRVHRIFIWIIIIITIGAADMMTGMFLIVIATYDNILRDEYNRHALWWINSWACTAAGALGVMAAEVSVLILAFIAFERYMSITFPFKPPLVNYSRARIILSSIWIIGCLIATLPLTSERLFGRFYSTNGVCYPLFLDAPFASGWQYSCFVLLGINCVALVLVFFFYLGLFRSLHRVRLMSTIGAARTSLTRRLMAIVFVYFLCLVPIIVTKIVVICGQHLPKNLYAWLTIFVLPVNSAFNPLVYTIFTPYFCRQVRYYVKRRRESSTSLTLSCKSPIAYHLSYYIPTDVR</sequence>
<dbReference type="InterPro" id="IPR017452">
    <property type="entry name" value="GPCR_Rhodpsn_7TM"/>
</dbReference>
<dbReference type="Gene3D" id="3.80.10.10">
    <property type="entry name" value="Ribonuclease Inhibitor"/>
    <property type="match status" value="1"/>
</dbReference>
<feature type="domain" description="G-protein coupled receptors family 1 profile" evidence="13">
    <location>
        <begin position="77"/>
        <end position="332"/>
    </location>
</feature>
<dbReference type="GO" id="GO:0008528">
    <property type="term" value="F:G protein-coupled peptide receptor activity"/>
    <property type="evidence" value="ECO:0007669"/>
    <property type="project" value="TreeGrafter"/>
</dbReference>
<dbReference type="Gene3D" id="1.20.1070.10">
    <property type="entry name" value="Rhodopsin 7-helix transmembrane proteins"/>
    <property type="match status" value="1"/>
</dbReference>
<dbReference type="Pfam" id="PF00001">
    <property type="entry name" value="7tm_1"/>
    <property type="match status" value="1"/>
</dbReference>
<evidence type="ECO:0000256" key="11">
    <source>
        <dbReference type="RuleBase" id="RU000688"/>
    </source>
</evidence>
<dbReference type="GO" id="GO:0009755">
    <property type="term" value="P:hormone-mediated signaling pathway"/>
    <property type="evidence" value="ECO:0007669"/>
    <property type="project" value="TreeGrafter"/>
</dbReference>
<dbReference type="SUPFAM" id="SSF81321">
    <property type="entry name" value="Family A G protein-coupled receptor-like"/>
    <property type="match status" value="1"/>
</dbReference>
<proteinExistence type="inferred from homology"/>
<evidence type="ECO:0000256" key="9">
    <source>
        <dbReference type="ARBA" id="ARBA00023170"/>
    </source>
</evidence>
<feature type="transmembrane region" description="Helical" evidence="12">
    <location>
        <begin position="232"/>
        <end position="257"/>
    </location>
</feature>
<gene>
    <name evidence="14" type="ORF">LSH36_2299g00011</name>
</gene>
<keyword evidence="6 12" id="KW-1133">Transmembrane helix</keyword>
<evidence type="ECO:0000256" key="2">
    <source>
        <dbReference type="ARBA" id="ARBA00022475"/>
    </source>
</evidence>
<keyword evidence="7 11" id="KW-0297">G-protein coupled receptor</keyword>
<evidence type="ECO:0000256" key="4">
    <source>
        <dbReference type="ARBA" id="ARBA00022692"/>
    </source>
</evidence>
<evidence type="ECO:0000256" key="1">
    <source>
        <dbReference type="ARBA" id="ARBA00004651"/>
    </source>
</evidence>
<evidence type="ECO:0000256" key="6">
    <source>
        <dbReference type="ARBA" id="ARBA00022989"/>
    </source>
</evidence>
<evidence type="ECO:0000256" key="7">
    <source>
        <dbReference type="ARBA" id="ARBA00023040"/>
    </source>
</evidence>
<dbReference type="SUPFAM" id="SSF52058">
    <property type="entry name" value="L domain-like"/>
    <property type="match status" value="1"/>
</dbReference>
<evidence type="ECO:0000313" key="15">
    <source>
        <dbReference type="Proteomes" id="UP001208570"/>
    </source>
</evidence>
<dbReference type="PANTHER" id="PTHR24372:SF80">
    <property type="entry name" value="FI21465P1-RELATED"/>
    <property type="match status" value="1"/>
</dbReference>
<keyword evidence="4 11" id="KW-0812">Transmembrane</keyword>
<dbReference type="InterPro" id="IPR001611">
    <property type="entry name" value="Leu-rich_rpt"/>
</dbReference>